<reference evidence="9" key="1">
    <citation type="journal article" date="2011" name="Proc. Natl. Acad. Sci. U.S.A.">
        <title>Obligate biotrophy features unraveled by the genomic analysis of rust fungi.</title>
        <authorList>
            <person name="Duplessis S."/>
            <person name="Cuomo C.A."/>
            <person name="Lin Y.-C."/>
            <person name="Aerts A."/>
            <person name="Tisserant E."/>
            <person name="Veneault-Fourrey C."/>
            <person name="Joly D.L."/>
            <person name="Hacquard S."/>
            <person name="Amselem J."/>
            <person name="Cantarel B.L."/>
            <person name="Chiu R."/>
            <person name="Coutinho P.M."/>
            <person name="Feau N."/>
            <person name="Field M."/>
            <person name="Frey P."/>
            <person name="Gelhaye E."/>
            <person name="Goldberg J."/>
            <person name="Grabherr M.G."/>
            <person name="Kodira C.D."/>
            <person name="Kohler A."/>
            <person name="Kuees U."/>
            <person name="Lindquist E.A."/>
            <person name="Lucas S.M."/>
            <person name="Mago R."/>
            <person name="Mauceli E."/>
            <person name="Morin E."/>
            <person name="Murat C."/>
            <person name="Pangilinan J.L."/>
            <person name="Park R."/>
            <person name="Pearson M."/>
            <person name="Quesneville H."/>
            <person name="Rouhier N."/>
            <person name="Sakthikumar S."/>
            <person name="Salamov A.A."/>
            <person name="Schmutz J."/>
            <person name="Selles B."/>
            <person name="Shapiro H."/>
            <person name="Tanguay P."/>
            <person name="Tuskan G.A."/>
            <person name="Henrissat B."/>
            <person name="Van de Peer Y."/>
            <person name="Rouze P."/>
            <person name="Ellis J.G."/>
            <person name="Dodds P.N."/>
            <person name="Schein J.E."/>
            <person name="Zhong S."/>
            <person name="Hamelin R.C."/>
            <person name="Grigoriev I.V."/>
            <person name="Szabo L.J."/>
            <person name="Martin F."/>
        </authorList>
    </citation>
    <scope>NUCLEOTIDE SEQUENCE [LARGE SCALE GENOMIC DNA]</scope>
    <source>
        <strain evidence="9">98AG31 / pathotype 3-4-7</strain>
    </source>
</reference>
<sequence length="216" mass="24748">MKPTKTIIKLSYDIVSPWSYFAYEILKRYRTEWNLEIILNPIWLGAVMIGSGNSPPMTVPNKGKYMSRNRSIKYNHPSQFPTNTLKVMRILRIIQQLSPSKLESSTNKLYEAMFITGSQIEDLSITKSILTPILNSSTLDQYISLSETNECKSAMKQAAQELVEKGAFGFPWLEVVKPDGDRLTIFGSDRFEFLAHWLGVKWYGPSFNHTNLQTKL</sequence>
<dbReference type="PANTHER" id="PTHR42943:SF2">
    <property type="entry name" value="GLUTATHIONE S-TRANSFERASE KAPPA 1"/>
    <property type="match status" value="1"/>
</dbReference>
<feature type="domain" description="DSBA-like thioredoxin" evidence="7">
    <location>
        <begin position="8"/>
        <end position="197"/>
    </location>
</feature>
<dbReference type="InterPro" id="IPR001853">
    <property type="entry name" value="DSBA-like_thioredoxin_dom"/>
</dbReference>
<evidence type="ECO:0000256" key="1">
    <source>
        <dbReference type="ARBA" id="ARBA00006494"/>
    </source>
</evidence>
<dbReference type="EC" id="2.5.1.18" evidence="2"/>
<evidence type="ECO:0000256" key="6">
    <source>
        <dbReference type="ARBA" id="ARBA00083519"/>
    </source>
</evidence>
<evidence type="ECO:0000256" key="2">
    <source>
        <dbReference type="ARBA" id="ARBA00012452"/>
    </source>
</evidence>
<dbReference type="GeneID" id="18936870"/>
<evidence type="ECO:0000256" key="4">
    <source>
        <dbReference type="ARBA" id="ARBA00047960"/>
    </source>
</evidence>
<dbReference type="GO" id="GO:0004602">
    <property type="term" value="F:glutathione peroxidase activity"/>
    <property type="evidence" value="ECO:0007669"/>
    <property type="project" value="TreeGrafter"/>
</dbReference>
<dbReference type="HOGENOM" id="CLU_069253_1_1_1"/>
<dbReference type="GO" id="GO:0005777">
    <property type="term" value="C:peroxisome"/>
    <property type="evidence" value="ECO:0007669"/>
    <property type="project" value="TreeGrafter"/>
</dbReference>
<dbReference type="InterPro" id="IPR051924">
    <property type="entry name" value="GST_Kappa/NadH"/>
</dbReference>
<organism evidence="9">
    <name type="scientific">Melampsora larici-populina (strain 98AG31 / pathotype 3-4-7)</name>
    <name type="common">Poplar leaf rust fungus</name>
    <dbReference type="NCBI Taxonomy" id="747676"/>
    <lineage>
        <taxon>Eukaryota</taxon>
        <taxon>Fungi</taxon>
        <taxon>Dikarya</taxon>
        <taxon>Basidiomycota</taxon>
        <taxon>Pucciniomycotina</taxon>
        <taxon>Pucciniomycetes</taxon>
        <taxon>Pucciniales</taxon>
        <taxon>Melampsoraceae</taxon>
        <taxon>Melampsora</taxon>
    </lineage>
</organism>
<dbReference type="KEGG" id="mlr:MELLADRAFT_94402"/>
<proteinExistence type="inferred from homology"/>
<evidence type="ECO:0000313" key="8">
    <source>
        <dbReference type="EMBL" id="EGG10376.1"/>
    </source>
</evidence>
<evidence type="ECO:0000259" key="7">
    <source>
        <dbReference type="Pfam" id="PF01323"/>
    </source>
</evidence>
<dbReference type="STRING" id="747676.F4RBE0"/>
<dbReference type="SUPFAM" id="SSF52833">
    <property type="entry name" value="Thioredoxin-like"/>
    <property type="match status" value="1"/>
</dbReference>
<evidence type="ECO:0000256" key="3">
    <source>
        <dbReference type="ARBA" id="ARBA00022679"/>
    </source>
</evidence>
<evidence type="ECO:0000313" key="9">
    <source>
        <dbReference type="Proteomes" id="UP000001072"/>
    </source>
</evidence>
<dbReference type="GO" id="GO:0004364">
    <property type="term" value="F:glutathione transferase activity"/>
    <property type="evidence" value="ECO:0007669"/>
    <property type="project" value="UniProtKB-EC"/>
</dbReference>
<dbReference type="eggNOG" id="ENOG502R0HS">
    <property type="taxonomic scope" value="Eukaryota"/>
</dbReference>
<protein>
    <recommendedName>
        <fullName evidence="5">Glutathione S-transferase kappa 1</fullName>
        <ecNumber evidence="2">2.5.1.18</ecNumber>
    </recommendedName>
    <alternativeName>
        <fullName evidence="6">GST class-kappa</fullName>
    </alternativeName>
</protein>
<dbReference type="FunFam" id="3.40.30.10:FF:000096">
    <property type="entry name" value="Glutathione S-transferase kappa"/>
    <property type="match status" value="1"/>
</dbReference>
<dbReference type="InterPro" id="IPR036249">
    <property type="entry name" value="Thioredoxin-like_sf"/>
</dbReference>
<comment type="similarity">
    <text evidence="1">Belongs to the GST superfamily. Kappa family.</text>
</comment>
<dbReference type="RefSeq" id="XP_007406677.1">
    <property type="nucleotide sequence ID" value="XM_007406615.1"/>
</dbReference>
<dbReference type="EMBL" id="GL883095">
    <property type="protein sequence ID" value="EGG10376.1"/>
    <property type="molecule type" value="Genomic_DNA"/>
</dbReference>
<dbReference type="Proteomes" id="UP000001072">
    <property type="component" value="Unassembled WGS sequence"/>
</dbReference>
<dbReference type="VEuPathDB" id="FungiDB:MELLADRAFT_94402"/>
<keyword evidence="3" id="KW-0808">Transferase</keyword>
<dbReference type="Gene3D" id="3.40.30.10">
    <property type="entry name" value="Glutaredoxin"/>
    <property type="match status" value="1"/>
</dbReference>
<dbReference type="AlphaFoldDB" id="F4RBE0"/>
<comment type="catalytic activity">
    <reaction evidence="4">
        <text>RX + glutathione = an S-substituted glutathione + a halide anion + H(+)</text>
        <dbReference type="Rhea" id="RHEA:16437"/>
        <dbReference type="ChEBI" id="CHEBI:15378"/>
        <dbReference type="ChEBI" id="CHEBI:16042"/>
        <dbReference type="ChEBI" id="CHEBI:17792"/>
        <dbReference type="ChEBI" id="CHEBI:57925"/>
        <dbReference type="ChEBI" id="CHEBI:90779"/>
        <dbReference type="EC" id="2.5.1.18"/>
    </reaction>
</comment>
<name>F4RBE0_MELLP</name>
<keyword evidence="9" id="KW-1185">Reference proteome</keyword>
<dbReference type="GO" id="GO:0005739">
    <property type="term" value="C:mitochondrion"/>
    <property type="evidence" value="ECO:0007669"/>
    <property type="project" value="TreeGrafter"/>
</dbReference>
<evidence type="ECO:0000256" key="5">
    <source>
        <dbReference type="ARBA" id="ARBA00073833"/>
    </source>
</evidence>
<dbReference type="InParanoid" id="F4RBE0"/>
<accession>F4RBE0</accession>
<gene>
    <name evidence="8" type="ORF">MELLADRAFT_94402</name>
</gene>
<dbReference type="OrthoDB" id="4664297at2759"/>
<dbReference type="PANTHER" id="PTHR42943">
    <property type="entry name" value="GLUTATHIONE S-TRANSFERASE KAPPA"/>
    <property type="match status" value="1"/>
</dbReference>
<dbReference type="Pfam" id="PF01323">
    <property type="entry name" value="DSBA"/>
    <property type="match status" value="1"/>
</dbReference>
<dbReference type="GO" id="GO:0006749">
    <property type="term" value="P:glutathione metabolic process"/>
    <property type="evidence" value="ECO:0007669"/>
    <property type="project" value="TreeGrafter"/>
</dbReference>